<dbReference type="PROSITE" id="PS00211">
    <property type="entry name" value="ABC_TRANSPORTER_1"/>
    <property type="match status" value="1"/>
</dbReference>
<dbReference type="GO" id="GO:0005886">
    <property type="term" value="C:plasma membrane"/>
    <property type="evidence" value="ECO:0007669"/>
    <property type="project" value="UniProtKB-SubCell"/>
</dbReference>
<evidence type="ECO:0000256" key="4">
    <source>
        <dbReference type="ARBA" id="ARBA00022448"/>
    </source>
</evidence>
<feature type="compositionally biased region" description="Basic and acidic residues" evidence="12">
    <location>
        <begin position="588"/>
        <end position="604"/>
    </location>
</feature>
<dbReference type="SUPFAM" id="SSF161098">
    <property type="entry name" value="MetI-like"/>
    <property type="match status" value="1"/>
</dbReference>
<dbReference type="PROSITE" id="PS50893">
    <property type="entry name" value="ABC_TRANSPORTER_2"/>
    <property type="match status" value="1"/>
</dbReference>
<reference evidence="15" key="2">
    <citation type="submission" date="2020-09" db="EMBL/GenBank/DDBJ databases">
        <authorList>
            <person name="Sun Q."/>
            <person name="Zhou Y."/>
        </authorList>
    </citation>
    <scope>NUCLEOTIDE SEQUENCE</scope>
    <source>
        <strain evidence="15">CGMCC 4.7368</strain>
    </source>
</reference>
<dbReference type="InterPro" id="IPR035906">
    <property type="entry name" value="MetI-like_sf"/>
</dbReference>
<comment type="caution">
    <text evidence="15">The sequence shown here is derived from an EMBL/GenBank/DDBJ whole genome shotgun (WGS) entry which is preliminary data.</text>
</comment>
<dbReference type="GO" id="GO:0005524">
    <property type="term" value="F:ATP binding"/>
    <property type="evidence" value="ECO:0007669"/>
    <property type="project" value="UniProtKB-KW"/>
</dbReference>
<protein>
    <submittedName>
        <fullName evidence="15">Peptide ABC transporter ATP-binding protein</fullName>
    </submittedName>
</protein>
<dbReference type="CDD" id="cd06261">
    <property type="entry name" value="TM_PBP2"/>
    <property type="match status" value="1"/>
</dbReference>
<feature type="transmembrane region" description="Helical" evidence="11">
    <location>
        <begin position="190"/>
        <end position="213"/>
    </location>
</feature>
<comment type="subcellular location">
    <subcellularLocation>
        <location evidence="11">Cell membrane</location>
        <topology evidence="11">Multi-pass membrane protein</topology>
    </subcellularLocation>
    <subcellularLocation>
        <location evidence="2">Cell membrane</location>
        <topology evidence="2">Peripheral membrane protein</topology>
    </subcellularLocation>
    <subcellularLocation>
        <location evidence="1">Membrane</location>
        <topology evidence="1">Multi-pass membrane protein</topology>
    </subcellularLocation>
</comment>
<dbReference type="InterPro" id="IPR003593">
    <property type="entry name" value="AAA+_ATPase"/>
</dbReference>
<keyword evidence="9 11" id="KW-1133">Transmembrane helix</keyword>
<keyword evidence="5" id="KW-1003">Cell membrane</keyword>
<dbReference type="Proteomes" id="UP000646523">
    <property type="component" value="Unassembled WGS sequence"/>
</dbReference>
<feature type="transmembrane region" description="Helical" evidence="11">
    <location>
        <begin position="233"/>
        <end position="258"/>
    </location>
</feature>
<evidence type="ECO:0000256" key="11">
    <source>
        <dbReference type="RuleBase" id="RU363032"/>
    </source>
</evidence>
<evidence type="ECO:0000256" key="5">
    <source>
        <dbReference type="ARBA" id="ARBA00022475"/>
    </source>
</evidence>
<dbReference type="EMBL" id="BMNH01000002">
    <property type="protein sequence ID" value="GGO64114.1"/>
    <property type="molecule type" value="Genomic_DNA"/>
</dbReference>
<dbReference type="InterPro" id="IPR027417">
    <property type="entry name" value="P-loop_NTPase"/>
</dbReference>
<evidence type="ECO:0000256" key="3">
    <source>
        <dbReference type="ARBA" id="ARBA00005417"/>
    </source>
</evidence>
<feature type="domain" description="ABC transporter" evidence="13">
    <location>
        <begin position="287"/>
        <end position="514"/>
    </location>
</feature>
<dbReference type="InterPro" id="IPR000515">
    <property type="entry name" value="MetI-like"/>
</dbReference>
<dbReference type="GO" id="GO:0016887">
    <property type="term" value="F:ATP hydrolysis activity"/>
    <property type="evidence" value="ECO:0007669"/>
    <property type="project" value="InterPro"/>
</dbReference>
<comment type="similarity">
    <text evidence="3">Belongs to the ABC transporter superfamily.</text>
</comment>
<accession>A0A917YTT9</accession>
<dbReference type="Gene3D" id="3.40.50.300">
    <property type="entry name" value="P-loop containing nucleotide triphosphate hydrolases"/>
    <property type="match status" value="1"/>
</dbReference>
<evidence type="ECO:0000256" key="9">
    <source>
        <dbReference type="ARBA" id="ARBA00022989"/>
    </source>
</evidence>
<dbReference type="PROSITE" id="PS50928">
    <property type="entry name" value="ABC_TM1"/>
    <property type="match status" value="1"/>
</dbReference>
<feature type="transmembrane region" description="Helical" evidence="11">
    <location>
        <begin position="73"/>
        <end position="97"/>
    </location>
</feature>
<name>A0A917YTT9_9ACTN</name>
<dbReference type="CDD" id="cd03257">
    <property type="entry name" value="ABC_NikE_OppD_transporters"/>
    <property type="match status" value="1"/>
</dbReference>
<keyword evidence="10 11" id="KW-0472">Membrane</keyword>
<reference evidence="15" key="1">
    <citation type="journal article" date="2014" name="Int. J. Syst. Evol. Microbiol.">
        <title>Complete genome sequence of Corynebacterium casei LMG S-19264T (=DSM 44701T), isolated from a smear-ripened cheese.</title>
        <authorList>
            <consortium name="US DOE Joint Genome Institute (JGI-PGF)"/>
            <person name="Walter F."/>
            <person name="Albersmeier A."/>
            <person name="Kalinowski J."/>
            <person name="Ruckert C."/>
        </authorList>
    </citation>
    <scope>NUCLEOTIDE SEQUENCE</scope>
    <source>
        <strain evidence="15">CGMCC 4.7368</strain>
    </source>
</reference>
<organism evidence="15 16">
    <name type="scientific">Nonomuraea cavernae</name>
    <dbReference type="NCBI Taxonomy" id="2045107"/>
    <lineage>
        <taxon>Bacteria</taxon>
        <taxon>Bacillati</taxon>
        <taxon>Actinomycetota</taxon>
        <taxon>Actinomycetes</taxon>
        <taxon>Streptosporangiales</taxon>
        <taxon>Streptosporangiaceae</taxon>
        <taxon>Nonomuraea</taxon>
    </lineage>
</organism>
<keyword evidence="16" id="KW-1185">Reference proteome</keyword>
<evidence type="ECO:0000256" key="7">
    <source>
        <dbReference type="ARBA" id="ARBA00022741"/>
    </source>
</evidence>
<evidence type="ECO:0000313" key="16">
    <source>
        <dbReference type="Proteomes" id="UP000646523"/>
    </source>
</evidence>
<keyword evidence="7" id="KW-0547">Nucleotide-binding</keyword>
<sequence>MRRLRSPLGVAAVVSLAFLLFAVVLGPVIWADDAVRTDTLALTQGASAAHPMGTDGLGRDVLARVMVAARPTIGLALLATGVAVAGGLLLGGLPAVLGRRAGRLVNGFIGLVVAFPGLLIALVLAVVLGTGGRSAALAIGLASVPAFARLTQTLAASVAGRDFVAAARVLGVGRVRMLVRHILPNIGEPLIVQATLGAGGALLAFAALSFLGLGVQAPDYDWGLLLNEGLNRVYLNPAAALAPGVAVVLAGLAFNVLGEFAAQVFGGRAAVTRPSGRSARPVPGDALTVTDLRVSYGDAAAVKGVSFTVAPGERVGLVGESGSGKSLTALAVSGLVEPPGVVSGSITAGETAMVFQDPMTSLNPALRVGTQLAEVARTHGRLARRAAWERAVTRLDDVHIAAAARVAAQYPHELSGGMRQRAMIAMGLMGGPRVIIADEPTTALDVTVQKQILDLLREVSSTTGAAILLISHDLAVVAQLCSRVLVMYAGVIVEDLTVERLLAGPAHPYTRALLASVPDMAADRSLPLATIPGRMPSPADPAAGCPFAPRCERADERCRNELPALEAGVRCWHPVDRPVASDAMRAGESGRDDLRVNDPRDNDPRVNGLRGNEVGS</sequence>
<dbReference type="GO" id="GO:0055085">
    <property type="term" value="P:transmembrane transport"/>
    <property type="evidence" value="ECO:0007669"/>
    <property type="project" value="InterPro"/>
</dbReference>
<dbReference type="InterPro" id="IPR050388">
    <property type="entry name" value="ABC_Ni/Peptide_Import"/>
</dbReference>
<dbReference type="RefSeq" id="WP_189123008.1">
    <property type="nucleotide sequence ID" value="NZ_BMNH01000002.1"/>
</dbReference>
<evidence type="ECO:0000256" key="6">
    <source>
        <dbReference type="ARBA" id="ARBA00022692"/>
    </source>
</evidence>
<comment type="similarity">
    <text evidence="11">Belongs to the binding-protein-dependent transport system permease family.</text>
</comment>
<feature type="region of interest" description="Disordered" evidence="12">
    <location>
        <begin position="581"/>
        <end position="616"/>
    </location>
</feature>
<keyword evidence="8 15" id="KW-0067">ATP-binding</keyword>
<dbReference type="InterPro" id="IPR017871">
    <property type="entry name" value="ABC_transporter-like_CS"/>
</dbReference>
<keyword evidence="4 11" id="KW-0813">Transport</keyword>
<proteinExistence type="inferred from homology"/>
<feature type="domain" description="ABC transmembrane type-1" evidence="14">
    <location>
        <begin position="69"/>
        <end position="258"/>
    </location>
</feature>
<evidence type="ECO:0000256" key="12">
    <source>
        <dbReference type="SAM" id="MobiDB-lite"/>
    </source>
</evidence>
<evidence type="ECO:0000259" key="13">
    <source>
        <dbReference type="PROSITE" id="PS50893"/>
    </source>
</evidence>
<dbReference type="GO" id="GO:0015833">
    <property type="term" value="P:peptide transport"/>
    <property type="evidence" value="ECO:0007669"/>
    <property type="project" value="InterPro"/>
</dbReference>
<dbReference type="Gene3D" id="1.10.3720.10">
    <property type="entry name" value="MetI-like"/>
    <property type="match status" value="1"/>
</dbReference>
<feature type="transmembrane region" description="Helical" evidence="11">
    <location>
        <begin position="104"/>
        <end position="128"/>
    </location>
</feature>
<dbReference type="PANTHER" id="PTHR43297">
    <property type="entry name" value="OLIGOPEPTIDE TRANSPORT ATP-BINDING PROTEIN APPD"/>
    <property type="match status" value="1"/>
</dbReference>
<dbReference type="AlphaFoldDB" id="A0A917YTT9"/>
<dbReference type="Pfam" id="PF00528">
    <property type="entry name" value="BPD_transp_1"/>
    <property type="match status" value="1"/>
</dbReference>
<dbReference type="SUPFAM" id="SSF52540">
    <property type="entry name" value="P-loop containing nucleoside triphosphate hydrolases"/>
    <property type="match status" value="1"/>
</dbReference>
<dbReference type="Pfam" id="PF00005">
    <property type="entry name" value="ABC_tran"/>
    <property type="match status" value="1"/>
</dbReference>
<evidence type="ECO:0000256" key="8">
    <source>
        <dbReference type="ARBA" id="ARBA00022840"/>
    </source>
</evidence>
<evidence type="ECO:0000259" key="14">
    <source>
        <dbReference type="PROSITE" id="PS50928"/>
    </source>
</evidence>
<keyword evidence="6 11" id="KW-0812">Transmembrane</keyword>
<evidence type="ECO:0000256" key="10">
    <source>
        <dbReference type="ARBA" id="ARBA00023136"/>
    </source>
</evidence>
<dbReference type="InterPro" id="IPR003439">
    <property type="entry name" value="ABC_transporter-like_ATP-bd"/>
</dbReference>
<evidence type="ECO:0000313" key="15">
    <source>
        <dbReference type="EMBL" id="GGO64114.1"/>
    </source>
</evidence>
<evidence type="ECO:0000256" key="2">
    <source>
        <dbReference type="ARBA" id="ARBA00004202"/>
    </source>
</evidence>
<dbReference type="Pfam" id="PF08352">
    <property type="entry name" value="oligo_HPY"/>
    <property type="match status" value="1"/>
</dbReference>
<dbReference type="PANTHER" id="PTHR43297:SF2">
    <property type="entry name" value="DIPEPTIDE TRANSPORT ATP-BINDING PROTEIN DPPD"/>
    <property type="match status" value="1"/>
</dbReference>
<dbReference type="InterPro" id="IPR013563">
    <property type="entry name" value="Oligopep_ABC_C"/>
</dbReference>
<dbReference type="NCBIfam" id="TIGR01727">
    <property type="entry name" value="oligo_HPY"/>
    <property type="match status" value="1"/>
</dbReference>
<dbReference type="SMART" id="SM00382">
    <property type="entry name" value="AAA"/>
    <property type="match status" value="1"/>
</dbReference>
<evidence type="ECO:0000256" key="1">
    <source>
        <dbReference type="ARBA" id="ARBA00004141"/>
    </source>
</evidence>
<gene>
    <name evidence="15" type="ORF">GCM10012289_12780</name>
</gene>